<dbReference type="Gene3D" id="1.10.287.70">
    <property type="match status" value="1"/>
</dbReference>
<feature type="transmembrane region" description="Helical" evidence="6">
    <location>
        <begin position="41"/>
        <end position="58"/>
    </location>
</feature>
<dbReference type="GO" id="GO:0005216">
    <property type="term" value="F:monoatomic ion channel activity"/>
    <property type="evidence" value="ECO:0007669"/>
    <property type="project" value="InterPro"/>
</dbReference>
<feature type="transmembrane region" description="Helical" evidence="6">
    <location>
        <begin position="244"/>
        <end position="268"/>
    </location>
</feature>
<keyword evidence="3 6" id="KW-1133">Transmembrane helix</keyword>
<dbReference type="GO" id="GO:0006813">
    <property type="term" value="P:potassium ion transport"/>
    <property type="evidence" value="ECO:0007669"/>
    <property type="project" value="InterPro"/>
</dbReference>
<dbReference type="SUPFAM" id="SSF81324">
    <property type="entry name" value="Voltage-gated potassium channels"/>
    <property type="match status" value="1"/>
</dbReference>
<dbReference type="PROSITE" id="PS51201">
    <property type="entry name" value="RCK_N"/>
    <property type="match status" value="1"/>
</dbReference>
<reference evidence="8 9" key="1">
    <citation type="journal article" date="2024" name="Microbiology">
        <title>Methylomarinum rosea sp. nov., a novel halophilic methanotrophic bacterium from the hypersaline Lake Elton.</title>
        <authorList>
            <person name="Suleimanov R.Z."/>
            <person name="Oshkin I.Y."/>
            <person name="Danilova O.V."/>
            <person name="Suzina N.E."/>
            <person name="Dedysh S.N."/>
        </authorList>
    </citation>
    <scope>NUCLEOTIDE SEQUENCE [LARGE SCALE GENOMIC DNA]</scope>
    <source>
        <strain evidence="8 9">Ch1-1</strain>
    </source>
</reference>
<proteinExistence type="predicted"/>
<gene>
    <name evidence="8" type="ORF">Q9L42_004105</name>
</gene>
<dbReference type="PANTHER" id="PTHR43833">
    <property type="entry name" value="POTASSIUM CHANNEL PROTEIN 2-RELATED-RELATED"/>
    <property type="match status" value="1"/>
</dbReference>
<dbReference type="Gene3D" id="3.40.50.720">
    <property type="entry name" value="NAD(P)-binding Rossmann-like Domain"/>
    <property type="match status" value="1"/>
</dbReference>
<dbReference type="EMBL" id="CP157743">
    <property type="protein sequence ID" value="XBS21317.1"/>
    <property type="molecule type" value="Genomic_DNA"/>
</dbReference>
<evidence type="ECO:0000256" key="1">
    <source>
        <dbReference type="ARBA" id="ARBA00004141"/>
    </source>
</evidence>
<dbReference type="PANTHER" id="PTHR43833:SF9">
    <property type="entry name" value="POTASSIUM CHANNEL PROTEIN YUGO-RELATED"/>
    <property type="match status" value="1"/>
</dbReference>
<dbReference type="RefSeq" id="WP_305909696.1">
    <property type="nucleotide sequence ID" value="NZ_CP157743.1"/>
</dbReference>
<feature type="transmembrane region" description="Helical" evidence="6">
    <location>
        <begin position="215"/>
        <end position="232"/>
    </location>
</feature>
<dbReference type="GO" id="GO:0016020">
    <property type="term" value="C:membrane"/>
    <property type="evidence" value="ECO:0007669"/>
    <property type="project" value="UniProtKB-SubCell"/>
</dbReference>
<dbReference type="Gene3D" id="3.30.70.1450">
    <property type="entry name" value="Regulator of K+ conductance, C-terminal domain"/>
    <property type="match status" value="1"/>
</dbReference>
<evidence type="ECO:0000256" key="3">
    <source>
        <dbReference type="ARBA" id="ARBA00022989"/>
    </source>
</evidence>
<dbReference type="SUPFAM" id="SSF51735">
    <property type="entry name" value="NAD(P)-binding Rossmann-fold domains"/>
    <property type="match status" value="1"/>
</dbReference>
<dbReference type="InterPro" id="IPR005821">
    <property type="entry name" value="Ion_trans_dom"/>
</dbReference>
<dbReference type="AlphaFoldDB" id="A0AAU7NWL9"/>
<evidence type="ECO:0000256" key="4">
    <source>
        <dbReference type="ARBA" id="ARBA00023136"/>
    </source>
</evidence>
<dbReference type="InterPro" id="IPR036721">
    <property type="entry name" value="RCK_C_sf"/>
</dbReference>
<feature type="domain" description="RCK N-terminal" evidence="7">
    <location>
        <begin position="287"/>
        <end position="405"/>
    </location>
</feature>
<dbReference type="PRINTS" id="PR00169">
    <property type="entry name" value="KCHANNEL"/>
</dbReference>
<dbReference type="KEGG" id="mech:Q9L42_004105"/>
<keyword evidence="9" id="KW-1185">Reference proteome</keyword>
<organism evidence="8 9">
    <name type="scientific">Methylomarinum roseum</name>
    <dbReference type="NCBI Taxonomy" id="3067653"/>
    <lineage>
        <taxon>Bacteria</taxon>
        <taxon>Pseudomonadati</taxon>
        <taxon>Pseudomonadota</taxon>
        <taxon>Gammaproteobacteria</taxon>
        <taxon>Methylococcales</taxon>
        <taxon>Methylococcaceae</taxon>
        <taxon>Methylomarinum</taxon>
    </lineage>
</organism>
<dbReference type="SUPFAM" id="SSF116726">
    <property type="entry name" value="TrkA C-terminal domain-like"/>
    <property type="match status" value="1"/>
</dbReference>
<sequence>MISRTVVYCAYYLKNARRYNLVKRLFYDLLENPDSRAKKQFDVFMIFLVMFSVFVLVYRVEHEVGRLGEYLEHGVVTIFIIEYLLRGWLYSDSHRIIIEHYEKAQYLNIRFSLSRALRQAMDKKLHYVFSPLAIIDLLAILPSYRSLRILRIFLIFRLFKLFRYSNSIKVFADVLASKRFELITLMVFMGFLVFIASIGIYLFENKVAGGHVDNLYDALYWSIVTISTVGYGDIAPQTVGGRLVTISLILTGLGVLAFFTSIIVAAFSDKMLALRENRTTSELERFKSFIIICGYGRVGQEIARQLANDRQNFIVIDKDESNINLARQQGFLANLGDVNKNDSLVKAGIKRGATAVLCVTGDDVTNVYITLSSRQLNADIQIISRANQPENIDKFYQAGADNVIEPFATAGLLAAEYIGQPVAFEVIFGILQEQKDVRLETIRIRPDSMLDNAQVGGFDFTGIRLTLVGVISANPIHLKHRNKYPLKQQHFYFNPDPHFILRAGDILVVLGRQYSIEHFRDQIEQKRLLKRNKV</sequence>
<dbReference type="InterPro" id="IPR036291">
    <property type="entry name" value="NAD(P)-bd_dom_sf"/>
</dbReference>
<protein>
    <recommendedName>
        <fullName evidence="5">BK channel</fullName>
    </recommendedName>
</protein>
<comment type="subcellular location">
    <subcellularLocation>
        <location evidence="1">Membrane</location>
        <topology evidence="1">Multi-pass membrane protein</topology>
    </subcellularLocation>
</comment>
<accession>A0AAU7NWL9</accession>
<dbReference type="InterPro" id="IPR050721">
    <property type="entry name" value="Trk_Ktr_HKT_K-transport"/>
</dbReference>
<keyword evidence="4 6" id="KW-0472">Membrane</keyword>
<feature type="transmembrane region" description="Helical" evidence="6">
    <location>
        <begin position="182"/>
        <end position="203"/>
    </location>
</feature>
<evidence type="ECO:0000313" key="8">
    <source>
        <dbReference type="EMBL" id="XBS21317.1"/>
    </source>
</evidence>
<dbReference type="Pfam" id="PF02254">
    <property type="entry name" value="TrkA_N"/>
    <property type="match status" value="1"/>
</dbReference>
<dbReference type="Pfam" id="PF00520">
    <property type="entry name" value="Ion_trans"/>
    <property type="match status" value="1"/>
</dbReference>
<evidence type="ECO:0000256" key="6">
    <source>
        <dbReference type="SAM" id="Phobius"/>
    </source>
</evidence>
<keyword evidence="2 6" id="KW-0812">Transmembrane</keyword>
<evidence type="ECO:0000256" key="2">
    <source>
        <dbReference type="ARBA" id="ARBA00022692"/>
    </source>
</evidence>
<dbReference type="InterPro" id="IPR003148">
    <property type="entry name" value="RCK_N"/>
</dbReference>
<evidence type="ECO:0000256" key="5">
    <source>
        <dbReference type="ARBA" id="ARBA00029579"/>
    </source>
</evidence>
<evidence type="ECO:0000259" key="7">
    <source>
        <dbReference type="PROSITE" id="PS51201"/>
    </source>
</evidence>
<evidence type="ECO:0000313" key="9">
    <source>
        <dbReference type="Proteomes" id="UP001225378"/>
    </source>
</evidence>
<dbReference type="Proteomes" id="UP001225378">
    <property type="component" value="Chromosome"/>
</dbReference>
<feature type="transmembrane region" description="Helical" evidence="6">
    <location>
        <begin position="125"/>
        <end position="144"/>
    </location>
</feature>
<name>A0AAU7NWL9_9GAMM</name>